<evidence type="ECO:0000313" key="8">
    <source>
        <dbReference type="EMBL" id="CCC50756.1"/>
    </source>
</evidence>
<dbReference type="VEuPathDB" id="TriTrypDB:TvY486_0905770"/>
<dbReference type="GO" id="GO:0006888">
    <property type="term" value="P:endoplasmic reticulum to Golgi vesicle-mediated transport"/>
    <property type="evidence" value="ECO:0007669"/>
    <property type="project" value="TreeGrafter"/>
</dbReference>
<evidence type="ECO:0000256" key="1">
    <source>
        <dbReference type="ARBA" id="ARBA00004240"/>
    </source>
</evidence>
<gene>
    <name evidence="8" type="ORF">TVY486_0905770</name>
</gene>
<evidence type="ECO:0000256" key="3">
    <source>
        <dbReference type="ARBA" id="ARBA00006218"/>
    </source>
</evidence>
<reference evidence="8" key="1">
    <citation type="journal article" date="2012" name="Proc. Natl. Acad. Sci. U.S.A.">
        <title>Antigenic diversity is generated by distinct evolutionary mechanisms in African trypanosome species.</title>
        <authorList>
            <person name="Jackson A.P."/>
            <person name="Berry A."/>
            <person name="Aslett M."/>
            <person name="Allison H.C."/>
            <person name="Burton P."/>
            <person name="Vavrova-Anderson J."/>
            <person name="Brown R."/>
            <person name="Browne H."/>
            <person name="Corton N."/>
            <person name="Hauser H."/>
            <person name="Gamble J."/>
            <person name="Gilderthorp R."/>
            <person name="Marcello L."/>
            <person name="McQuillan J."/>
            <person name="Otto T.D."/>
            <person name="Quail M.A."/>
            <person name="Sanders M.J."/>
            <person name="van Tonder A."/>
            <person name="Ginger M.L."/>
            <person name="Field M.C."/>
            <person name="Barry J.D."/>
            <person name="Hertz-Fowler C."/>
            <person name="Berriman M."/>
        </authorList>
    </citation>
    <scope>NUCLEOTIDE SEQUENCE</scope>
    <source>
        <strain evidence="8">Y486</strain>
    </source>
</reference>
<organism evidence="8">
    <name type="scientific">Trypanosoma vivax (strain Y486)</name>
    <dbReference type="NCBI Taxonomy" id="1055687"/>
    <lineage>
        <taxon>Eukaryota</taxon>
        <taxon>Discoba</taxon>
        <taxon>Euglenozoa</taxon>
        <taxon>Kinetoplastea</taxon>
        <taxon>Metakinetoplastina</taxon>
        <taxon>Trypanosomatida</taxon>
        <taxon>Trypanosomatidae</taxon>
        <taxon>Trypanosoma</taxon>
        <taxon>Duttonella</taxon>
    </lineage>
</organism>
<dbReference type="InterPro" id="IPR016696">
    <property type="entry name" value="TRAPP-I_su5"/>
</dbReference>
<keyword evidence="5" id="KW-0256">Endoplasmic reticulum</keyword>
<keyword evidence="7" id="KW-0333">Golgi apparatus</keyword>
<proteinExistence type="inferred from homology"/>
<keyword evidence="6" id="KW-0931">ER-Golgi transport</keyword>
<keyword evidence="4" id="KW-0813">Transport</keyword>
<evidence type="ECO:0000256" key="6">
    <source>
        <dbReference type="ARBA" id="ARBA00022892"/>
    </source>
</evidence>
<comment type="subcellular location">
    <subcellularLocation>
        <location evidence="1">Endoplasmic reticulum</location>
    </subcellularLocation>
    <subcellularLocation>
        <location evidence="2">Golgi apparatus</location>
    </subcellularLocation>
</comment>
<feature type="non-terminal residue" evidence="8">
    <location>
        <position position="142"/>
    </location>
</feature>
<dbReference type="AlphaFoldDB" id="G0U3A0"/>
<comment type="similarity">
    <text evidence="3">Belongs to the TRAPP small subunits family. BET3 subfamily.</text>
</comment>
<accession>G0U3A0</accession>
<dbReference type="InterPro" id="IPR007194">
    <property type="entry name" value="TRAPP_component"/>
</dbReference>
<dbReference type="PANTHER" id="PTHR20902">
    <property type="entry name" value="41-2 PROTEIN ANTIGEN-RELATED"/>
    <property type="match status" value="1"/>
</dbReference>
<name>G0U3A0_TRYVY</name>
<dbReference type="GO" id="GO:0005783">
    <property type="term" value="C:endoplasmic reticulum"/>
    <property type="evidence" value="ECO:0007669"/>
    <property type="project" value="UniProtKB-SubCell"/>
</dbReference>
<dbReference type="PANTHER" id="PTHR20902:SF0">
    <property type="entry name" value="TRAFFICKING PROTEIN PARTICLE COMPLEX SUBUNIT 5"/>
    <property type="match status" value="1"/>
</dbReference>
<dbReference type="SUPFAM" id="SSF111126">
    <property type="entry name" value="Ligand-binding domain in the NO signalling and Golgi transport"/>
    <property type="match status" value="1"/>
</dbReference>
<dbReference type="GO" id="GO:1990072">
    <property type="term" value="C:TRAPPIII protein complex"/>
    <property type="evidence" value="ECO:0007669"/>
    <property type="project" value="TreeGrafter"/>
</dbReference>
<dbReference type="GO" id="GO:1990071">
    <property type="term" value="C:TRAPPII protein complex"/>
    <property type="evidence" value="ECO:0007669"/>
    <property type="project" value="TreeGrafter"/>
</dbReference>
<protein>
    <submittedName>
        <fullName evidence="8">Putative transport protein particle (TRAPP)</fullName>
    </submittedName>
</protein>
<dbReference type="EMBL" id="HE573025">
    <property type="protein sequence ID" value="CCC50756.1"/>
    <property type="molecule type" value="Genomic_DNA"/>
</dbReference>
<dbReference type="GO" id="GO:1990070">
    <property type="term" value="C:TRAPPI protein complex"/>
    <property type="evidence" value="ECO:0007669"/>
    <property type="project" value="TreeGrafter"/>
</dbReference>
<dbReference type="InterPro" id="IPR024096">
    <property type="entry name" value="NO_sig/Golgi_transp_ligand-bd"/>
</dbReference>
<sequence>MLARESTKSSRSDRASNKLSRDEPVVALSAFSFLFSELCNRAHNTPTKARNVEEIEQRLTRLGAVVGAKLIMLTSLKEPSELQRRPTTICAALKLLQERLWTRWFGRAAMMFSARLGQTATSSLILTPWYLSTSTPLLSMWT</sequence>
<evidence type="ECO:0000256" key="7">
    <source>
        <dbReference type="ARBA" id="ARBA00023034"/>
    </source>
</evidence>
<dbReference type="Pfam" id="PF04051">
    <property type="entry name" value="TRAPP"/>
    <property type="match status" value="1"/>
</dbReference>
<dbReference type="Gene3D" id="3.30.1380.20">
    <property type="entry name" value="Trafficking protein particle complex subunit 3"/>
    <property type="match status" value="1"/>
</dbReference>
<evidence type="ECO:0000256" key="4">
    <source>
        <dbReference type="ARBA" id="ARBA00022448"/>
    </source>
</evidence>
<evidence type="ECO:0000256" key="2">
    <source>
        <dbReference type="ARBA" id="ARBA00004555"/>
    </source>
</evidence>
<evidence type="ECO:0000256" key="5">
    <source>
        <dbReference type="ARBA" id="ARBA00022824"/>
    </source>
</evidence>